<evidence type="ECO:0000256" key="1">
    <source>
        <dbReference type="ARBA" id="ARBA00022737"/>
    </source>
</evidence>
<dbReference type="SUPFAM" id="SSF48726">
    <property type="entry name" value="Immunoglobulin"/>
    <property type="match status" value="2"/>
</dbReference>
<dbReference type="AlphaFoldDB" id="A0A4Y2EQJ5"/>
<sequence>MCLVVKGDPPLRFHWLKNGLLFITHGDTSVQAFDDSSILTFKKVSSSDRGYYTCVASNMASSTNMTTQLIVNVPPQWTVEPKNISVVLGNAVWMDCAAVGFPAPNILWKKMINTGKSDLSYSAAPNQIVGYGEIVKGGSFTPIF</sequence>
<dbReference type="PROSITE" id="PS50835">
    <property type="entry name" value="IG_LIKE"/>
    <property type="match status" value="2"/>
</dbReference>
<evidence type="ECO:0000259" key="4">
    <source>
        <dbReference type="PROSITE" id="PS50835"/>
    </source>
</evidence>
<keyword evidence="2" id="KW-1015">Disulfide bond</keyword>
<dbReference type="Gene3D" id="2.60.40.10">
    <property type="entry name" value="Immunoglobulins"/>
    <property type="match status" value="2"/>
</dbReference>
<keyword evidence="6" id="KW-1185">Reference proteome</keyword>
<organism evidence="5 6">
    <name type="scientific">Araneus ventricosus</name>
    <name type="common">Orbweaver spider</name>
    <name type="synonym">Epeira ventricosa</name>
    <dbReference type="NCBI Taxonomy" id="182803"/>
    <lineage>
        <taxon>Eukaryota</taxon>
        <taxon>Metazoa</taxon>
        <taxon>Ecdysozoa</taxon>
        <taxon>Arthropoda</taxon>
        <taxon>Chelicerata</taxon>
        <taxon>Arachnida</taxon>
        <taxon>Araneae</taxon>
        <taxon>Araneomorphae</taxon>
        <taxon>Entelegynae</taxon>
        <taxon>Araneoidea</taxon>
        <taxon>Araneidae</taxon>
        <taxon>Araneus</taxon>
    </lineage>
</organism>
<dbReference type="InterPro" id="IPR007110">
    <property type="entry name" value="Ig-like_dom"/>
</dbReference>
<feature type="domain" description="Ig-like" evidence="4">
    <location>
        <begin position="75"/>
        <end position="110"/>
    </location>
</feature>
<evidence type="ECO:0000313" key="5">
    <source>
        <dbReference type="EMBL" id="GBM30797.1"/>
    </source>
</evidence>
<keyword evidence="1" id="KW-0677">Repeat</keyword>
<dbReference type="OrthoDB" id="6424359at2759"/>
<evidence type="ECO:0000256" key="3">
    <source>
        <dbReference type="ARBA" id="ARBA00023319"/>
    </source>
</evidence>
<feature type="domain" description="Ig-like" evidence="4">
    <location>
        <begin position="1"/>
        <end position="72"/>
    </location>
</feature>
<evidence type="ECO:0000313" key="6">
    <source>
        <dbReference type="Proteomes" id="UP000499080"/>
    </source>
</evidence>
<dbReference type="PANTHER" id="PTHR12231">
    <property type="entry name" value="CTX-RELATED TYPE I TRANSMEMBRANE PROTEIN"/>
    <property type="match status" value="1"/>
</dbReference>
<name>A0A4Y2EQJ5_ARAVE</name>
<dbReference type="PANTHER" id="PTHR12231:SF253">
    <property type="entry name" value="DPR-INTERACTING PROTEIN ETA, ISOFORM B-RELATED"/>
    <property type="match status" value="1"/>
</dbReference>
<protein>
    <submittedName>
        <fullName evidence="5">Down syndrome cell adhesion molecule-like protein 1</fullName>
    </submittedName>
</protein>
<dbReference type="InterPro" id="IPR036179">
    <property type="entry name" value="Ig-like_dom_sf"/>
</dbReference>
<proteinExistence type="predicted"/>
<dbReference type="Pfam" id="PF13927">
    <property type="entry name" value="Ig_3"/>
    <property type="match status" value="1"/>
</dbReference>
<keyword evidence="3" id="KW-0393">Immunoglobulin domain</keyword>
<dbReference type="InterPro" id="IPR013783">
    <property type="entry name" value="Ig-like_fold"/>
</dbReference>
<accession>A0A4Y2EQJ5</accession>
<dbReference type="EMBL" id="BGPR01000669">
    <property type="protein sequence ID" value="GBM30797.1"/>
    <property type="molecule type" value="Genomic_DNA"/>
</dbReference>
<reference evidence="5 6" key="1">
    <citation type="journal article" date="2019" name="Sci. Rep.">
        <title>Orb-weaving spider Araneus ventricosus genome elucidates the spidroin gene catalogue.</title>
        <authorList>
            <person name="Kono N."/>
            <person name="Nakamura H."/>
            <person name="Ohtoshi R."/>
            <person name="Moran D.A.P."/>
            <person name="Shinohara A."/>
            <person name="Yoshida Y."/>
            <person name="Fujiwara M."/>
            <person name="Mori M."/>
            <person name="Tomita M."/>
            <person name="Arakawa K."/>
        </authorList>
    </citation>
    <scope>NUCLEOTIDE SEQUENCE [LARGE SCALE GENOMIC DNA]</scope>
</reference>
<dbReference type="InterPro" id="IPR051170">
    <property type="entry name" value="Neural/epithelial_adhesion"/>
</dbReference>
<comment type="caution">
    <text evidence="5">The sequence shown here is derived from an EMBL/GenBank/DDBJ whole genome shotgun (WGS) entry which is preliminary data.</text>
</comment>
<dbReference type="Proteomes" id="UP000499080">
    <property type="component" value="Unassembled WGS sequence"/>
</dbReference>
<evidence type="ECO:0000256" key="2">
    <source>
        <dbReference type="ARBA" id="ARBA00023157"/>
    </source>
</evidence>
<dbReference type="FunFam" id="2.60.40.10:FF:000333">
    <property type="entry name" value="Down syndrome cell adhesion molecule"/>
    <property type="match status" value="1"/>
</dbReference>
<gene>
    <name evidence="5" type="primary">DSCAML1_1</name>
    <name evidence="5" type="ORF">AVEN_52593_1</name>
</gene>